<reference evidence="1 2" key="1">
    <citation type="submission" date="2018-10" db="EMBL/GenBank/DDBJ databases">
        <title>Draft genome sequence of Bacillus salarius IM0101, isolated from a hypersaline soil in Inner Mongolia, China.</title>
        <authorList>
            <person name="Yamprayoonswat W."/>
            <person name="Boonvisut S."/>
            <person name="Jumpathong W."/>
            <person name="Sittihan S."/>
            <person name="Ruangsuj P."/>
            <person name="Wanthongcharoen S."/>
            <person name="Thongpramul N."/>
            <person name="Pimmason S."/>
            <person name="Yu B."/>
            <person name="Yasawong M."/>
        </authorList>
    </citation>
    <scope>NUCLEOTIDE SEQUENCE [LARGE SCALE GENOMIC DNA]</scope>
    <source>
        <strain evidence="1 2">IM0101</strain>
    </source>
</reference>
<comment type="caution">
    <text evidence="1">The sequence shown here is derived from an EMBL/GenBank/DDBJ whole genome shotgun (WGS) entry which is preliminary data.</text>
</comment>
<evidence type="ECO:0000313" key="2">
    <source>
        <dbReference type="Proteomes" id="UP000275076"/>
    </source>
</evidence>
<dbReference type="EMBL" id="RBVX01000002">
    <property type="protein sequence ID" value="RSL34744.1"/>
    <property type="molecule type" value="Genomic_DNA"/>
</dbReference>
<dbReference type="AlphaFoldDB" id="A0A3R9P7U8"/>
<name>A0A3R9P7U8_9BACI</name>
<organism evidence="1 2">
    <name type="scientific">Salibacterium salarium</name>
    <dbReference type="NCBI Taxonomy" id="284579"/>
    <lineage>
        <taxon>Bacteria</taxon>
        <taxon>Bacillati</taxon>
        <taxon>Bacillota</taxon>
        <taxon>Bacilli</taxon>
        <taxon>Bacillales</taxon>
        <taxon>Bacillaceae</taxon>
    </lineage>
</organism>
<dbReference type="Proteomes" id="UP000275076">
    <property type="component" value="Unassembled WGS sequence"/>
</dbReference>
<dbReference type="RefSeq" id="WP_125554169.1">
    <property type="nucleotide sequence ID" value="NZ_RBVX01000002.1"/>
</dbReference>
<gene>
    <name evidence="1" type="ORF">D7Z54_02575</name>
</gene>
<protein>
    <submittedName>
        <fullName evidence="1">Uncharacterized protein</fullName>
    </submittedName>
</protein>
<accession>A0A3R9P7U8</accession>
<dbReference type="OrthoDB" id="2376384at2"/>
<proteinExistence type="predicted"/>
<evidence type="ECO:0000313" key="1">
    <source>
        <dbReference type="EMBL" id="RSL34744.1"/>
    </source>
</evidence>
<keyword evidence="2" id="KW-1185">Reference proteome</keyword>
<sequence>MNDRAKELIVREVVEEIYTAHPDLWDQFEETGYEKAIEFNFLHLEHLQTTYDMDDINFFLDYTDWVDSVLSRQQVETYITIDNFERLLRLIPENVEPEEETSYLFYLESAIEMLQARQDG</sequence>